<keyword evidence="1" id="KW-0732">Signal</keyword>
<evidence type="ECO:0000256" key="3">
    <source>
        <dbReference type="SAM" id="Phobius"/>
    </source>
</evidence>
<dbReference type="InterPro" id="IPR024370">
    <property type="entry name" value="PBP_domain"/>
</dbReference>
<organism evidence="5 6">
    <name type="scientific">Anabaenopsis arnoldii</name>
    <dbReference type="NCBI Taxonomy" id="2152938"/>
    <lineage>
        <taxon>Bacteria</taxon>
        <taxon>Bacillati</taxon>
        <taxon>Cyanobacteriota</taxon>
        <taxon>Cyanophyceae</taxon>
        <taxon>Nostocales</taxon>
        <taxon>Nodulariaceae</taxon>
        <taxon>Anabaenopsis</taxon>
    </lineage>
</organism>
<evidence type="ECO:0000313" key="6">
    <source>
        <dbReference type="Proteomes" id="UP001212499"/>
    </source>
</evidence>
<dbReference type="InterPro" id="IPR050811">
    <property type="entry name" value="Phosphate_ABC_transporter"/>
</dbReference>
<dbReference type="Gene3D" id="3.40.190.10">
    <property type="entry name" value="Periplasmic binding protein-like II"/>
    <property type="match status" value="2"/>
</dbReference>
<feature type="region of interest" description="Disordered" evidence="2">
    <location>
        <begin position="359"/>
        <end position="388"/>
    </location>
</feature>
<dbReference type="EMBL" id="JAQMUH010000155">
    <property type="protein sequence ID" value="MDB9540732.1"/>
    <property type="molecule type" value="Genomic_DNA"/>
</dbReference>
<reference evidence="5 6" key="1">
    <citation type="submission" date="2023-01" db="EMBL/GenBank/DDBJ databases">
        <title>Genomes from the Australian National Cyanobacteria Reference Collection.</title>
        <authorList>
            <person name="Willis A."/>
            <person name="Lee E.M.F."/>
        </authorList>
    </citation>
    <scope>NUCLEOTIDE SEQUENCE [LARGE SCALE GENOMIC DNA]</scope>
    <source>
        <strain evidence="5 6">CS-1033</strain>
    </source>
</reference>
<feature type="compositionally biased region" description="Low complexity" evidence="2">
    <location>
        <begin position="379"/>
        <end position="388"/>
    </location>
</feature>
<dbReference type="PANTHER" id="PTHR30570:SF1">
    <property type="entry name" value="PHOSPHATE-BINDING PROTEIN PSTS"/>
    <property type="match status" value="1"/>
</dbReference>
<evidence type="ECO:0000256" key="1">
    <source>
        <dbReference type="ARBA" id="ARBA00022729"/>
    </source>
</evidence>
<dbReference type="SUPFAM" id="SSF53850">
    <property type="entry name" value="Periplasmic binding protein-like II"/>
    <property type="match status" value="1"/>
</dbReference>
<dbReference type="PANTHER" id="PTHR30570">
    <property type="entry name" value="PERIPLASMIC PHOSPHATE BINDING COMPONENT OF PHOSPHATE ABC TRANSPORTER"/>
    <property type="match status" value="1"/>
</dbReference>
<protein>
    <submittedName>
        <fullName evidence="5">DUF4912 domain-containing protein</fullName>
    </submittedName>
</protein>
<keyword evidence="3" id="KW-0812">Transmembrane</keyword>
<keyword evidence="3" id="KW-1133">Transmembrane helix</keyword>
<feature type="domain" description="PBP" evidence="4">
    <location>
        <begin position="51"/>
        <end position="277"/>
    </location>
</feature>
<dbReference type="InterPro" id="IPR032585">
    <property type="entry name" value="DUF4912"/>
</dbReference>
<dbReference type="RefSeq" id="WP_271733980.1">
    <property type="nucleotide sequence ID" value="NZ_JANQDP010000162.1"/>
</dbReference>
<dbReference type="Pfam" id="PF12849">
    <property type="entry name" value="PBP_like_2"/>
    <property type="match status" value="1"/>
</dbReference>
<comment type="caution">
    <text evidence="5">The sequence shown here is derived from an EMBL/GenBank/DDBJ whole genome shotgun (WGS) entry which is preliminary data.</text>
</comment>
<evidence type="ECO:0000256" key="2">
    <source>
        <dbReference type="SAM" id="MobiDB-lite"/>
    </source>
</evidence>
<dbReference type="Pfam" id="PF16258">
    <property type="entry name" value="DUF4912"/>
    <property type="match status" value="4"/>
</dbReference>
<dbReference type="Proteomes" id="UP001212499">
    <property type="component" value="Unassembled WGS sequence"/>
</dbReference>
<name>A0ABT5ATU9_9CYAN</name>
<gene>
    <name evidence="5" type="ORF">PN457_13895</name>
</gene>
<sequence>MWQEEKKDSAIVTLALLLSLVTTPMTVPLFVPTSVLAQSATDSFLAPQTVEDQTKIKIDGSTSLGAINRSLKQSFEQGFSGTNVEVATNGSDAAISALLSGNIDIAAIPRDLTPEEQAQGLAQVLIHSAKIAIIVGRDNPFEGSLTSEQFAGIFSGNITNWSEVGGTDSNIRFIDRPVNSETRNTFRTYPGFQGSELVTGANATVVLEDDTTEIIARLGNDGISYALVHDVSRLPNVRVIPVNETLPDQLNYIYSLPLVYAYRQNPSPNLDAFIKFTQAVPGKQAIETALAGREVETLEIPGLDPPAPLLDEDQSPENISSSDQMPEIPLWWLLLPTPVIIGLLIWLFRSRRADPKKKVPGYTAEISKKNEDSTPRNDTSVTAATATGSVVVPETVNDQEPVETENFQATDSQISEVVFEEENWQSKYSLDQTAAQHQPEFDLSASLRLSENISARVTNLQEISLDISEEVLNTVADAAEPINHGTVCDYPERTDIFADSETFVEMGIDHEGHGGEDPLLNHPLGDSLAGVVMAAAVNGDLSIILKLRNPEWAYVTWYIDQTCQEGLSNNGISQLYLRLYDVTDLNLSYQSPQLVDEYKVKWETPEKYIPIPQTDLLAGTLRDRSYIAAIGFKVDDNWVTITSSEEVRVFATPQEDTRGGLNIDGERSMMLKPRNPEWAYVTWYIDQTCQEGLSNNGISQLYLRLYDVTDLDLSYQTPQVLQEYELDSGIKEEYIPIPRSDRDYIAAIGFKVDDTWVSITSSERIRVFATPQEDSRPGFHLYGDQNIILQPKNAEWAYATWHIDGLEVLSNNGISQLYLRLYDVTNLDLSYQTPQLLQEYELESGIKEKYITIPRSDRDYIAAIGYNIGDDWVTITSSERIRVFGIPLTDGTDKNLQTANTTFLDLPEISNESSLILQLRTPKWANATWYISPSDKEILQNNSVSQLYLRLYDVTNLDLSYQTPPLVQQYECNDIAPSRYVGIPETDHDYIAEIGYTNQGGSWEIIVRSEIVRVFSRPQTDFWLITDAELIIHGSTEPGAKVNIAGKPIKVKTDGTFHLRVPFSDDSINYLMTATAANGESKTIRRRFSQEDSRVEQKL</sequence>
<proteinExistence type="predicted"/>
<keyword evidence="3" id="KW-0472">Membrane</keyword>
<keyword evidence="6" id="KW-1185">Reference proteome</keyword>
<feature type="transmembrane region" description="Helical" evidence="3">
    <location>
        <begin position="330"/>
        <end position="348"/>
    </location>
</feature>
<feature type="region of interest" description="Disordered" evidence="2">
    <location>
        <begin position="300"/>
        <end position="321"/>
    </location>
</feature>
<evidence type="ECO:0000313" key="5">
    <source>
        <dbReference type="EMBL" id="MDB9540732.1"/>
    </source>
</evidence>
<accession>A0ABT5ATU9</accession>
<evidence type="ECO:0000259" key="4">
    <source>
        <dbReference type="Pfam" id="PF12849"/>
    </source>
</evidence>
<feature type="compositionally biased region" description="Basic and acidic residues" evidence="2">
    <location>
        <begin position="366"/>
        <end position="375"/>
    </location>
</feature>